<dbReference type="EMBL" id="JABSTQ010011087">
    <property type="protein sequence ID" value="KAG0415310.1"/>
    <property type="molecule type" value="Genomic_DNA"/>
</dbReference>
<protein>
    <submittedName>
        <fullName evidence="1">Uncharacterized protein</fullName>
    </submittedName>
</protein>
<comment type="caution">
    <text evidence="1">The sequence shown here is derived from an EMBL/GenBank/DDBJ whole genome shotgun (WGS) entry which is preliminary data.</text>
</comment>
<organism evidence="1 2">
    <name type="scientific">Ixodes persulcatus</name>
    <name type="common">Taiga tick</name>
    <dbReference type="NCBI Taxonomy" id="34615"/>
    <lineage>
        <taxon>Eukaryota</taxon>
        <taxon>Metazoa</taxon>
        <taxon>Ecdysozoa</taxon>
        <taxon>Arthropoda</taxon>
        <taxon>Chelicerata</taxon>
        <taxon>Arachnida</taxon>
        <taxon>Acari</taxon>
        <taxon>Parasitiformes</taxon>
        <taxon>Ixodida</taxon>
        <taxon>Ixodoidea</taxon>
        <taxon>Ixodidae</taxon>
        <taxon>Ixodinae</taxon>
        <taxon>Ixodes</taxon>
    </lineage>
</organism>
<evidence type="ECO:0000313" key="1">
    <source>
        <dbReference type="EMBL" id="KAG0415310.1"/>
    </source>
</evidence>
<evidence type="ECO:0000313" key="2">
    <source>
        <dbReference type="Proteomes" id="UP000805193"/>
    </source>
</evidence>
<accession>A0AC60P7E3</accession>
<reference evidence="1 2" key="1">
    <citation type="journal article" date="2020" name="Cell">
        <title>Large-Scale Comparative Analyses of Tick Genomes Elucidate Their Genetic Diversity and Vector Capacities.</title>
        <authorList>
            <consortium name="Tick Genome and Microbiome Consortium (TIGMIC)"/>
            <person name="Jia N."/>
            <person name="Wang J."/>
            <person name="Shi W."/>
            <person name="Du L."/>
            <person name="Sun Y."/>
            <person name="Zhan W."/>
            <person name="Jiang J.F."/>
            <person name="Wang Q."/>
            <person name="Zhang B."/>
            <person name="Ji P."/>
            <person name="Bell-Sakyi L."/>
            <person name="Cui X.M."/>
            <person name="Yuan T.T."/>
            <person name="Jiang B.G."/>
            <person name="Yang W.F."/>
            <person name="Lam T.T."/>
            <person name="Chang Q.C."/>
            <person name="Ding S.J."/>
            <person name="Wang X.J."/>
            <person name="Zhu J.G."/>
            <person name="Ruan X.D."/>
            <person name="Zhao L."/>
            <person name="Wei J.T."/>
            <person name="Ye R.Z."/>
            <person name="Que T.C."/>
            <person name="Du C.H."/>
            <person name="Zhou Y.H."/>
            <person name="Cheng J.X."/>
            <person name="Dai P.F."/>
            <person name="Guo W.B."/>
            <person name="Han X.H."/>
            <person name="Huang E.J."/>
            <person name="Li L.F."/>
            <person name="Wei W."/>
            <person name="Gao Y.C."/>
            <person name="Liu J.Z."/>
            <person name="Shao H.Z."/>
            <person name="Wang X."/>
            <person name="Wang C.C."/>
            <person name="Yang T.C."/>
            <person name="Huo Q.B."/>
            <person name="Li W."/>
            <person name="Chen H.Y."/>
            <person name="Chen S.E."/>
            <person name="Zhou L.G."/>
            <person name="Ni X.B."/>
            <person name="Tian J.H."/>
            <person name="Sheng Y."/>
            <person name="Liu T."/>
            <person name="Pan Y.S."/>
            <person name="Xia L.Y."/>
            <person name="Li J."/>
            <person name="Zhao F."/>
            <person name="Cao W.C."/>
        </authorList>
    </citation>
    <scope>NUCLEOTIDE SEQUENCE [LARGE SCALE GENOMIC DNA]</scope>
    <source>
        <strain evidence="1">Iper-2018</strain>
    </source>
</reference>
<gene>
    <name evidence="1" type="ORF">HPB47_007540</name>
</gene>
<dbReference type="Proteomes" id="UP000805193">
    <property type="component" value="Unassembled WGS sequence"/>
</dbReference>
<keyword evidence="2" id="KW-1185">Reference proteome</keyword>
<name>A0AC60P7E3_IXOPE</name>
<sequence length="196" mass="20957">MRRSPQVERLSGLVGCVVMVAGVSSPLVLEGSVTSSSSRESPVVGAVDSSTTEVDRIVDIVNHLERFQTPGLVRKAVVSIGRSPGPAETKRSGPQAAWHSEAQERRRPRVVLLRSVADDAWGSVVFPAGASPAAGSVASKVAEDTSTLLVRQNSLAPNRNLGSLFFFFYFSFPSGVCFFFLFLYPGISNPDSDAQK</sequence>
<proteinExistence type="predicted"/>